<dbReference type="Gene3D" id="3.30.360.10">
    <property type="entry name" value="Dihydrodipicolinate Reductase, domain 2"/>
    <property type="match status" value="1"/>
</dbReference>
<dbReference type="EMBL" id="CP120682">
    <property type="protein sequence ID" value="WKN39101.1"/>
    <property type="molecule type" value="Genomic_DNA"/>
</dbReference>
<dbReference type="SUPFAM" id="SSF51735">
    <property type="entry name" value="NAD(P)-binding Rossmann-fold domains"/>
    <property type="match status" value="1"/>
</dbReference>
<protein>
    <submittedName>
        <fullName evidence="3">Gfo/Idh/MocA family oxidoreductase</fullName>
    </submittedName>
</protein>
<dbReference type="AlphaFoldDB" id="A0AA49JFY3"/>
<feature type="domain" description="Gfo/Idh/MocA-like oxidoreductase N-terminal" evidence="1">
    <location>
        <begin position="43"/>
        <end position="165"/>
    </location>
</feature>
<evidence type="ECO:0000259" key="2">
    <source>
        <dbReference type="Pfam" id="PF19051"/>
    </source>
</evidence>
<dbReference type="InterPro" id="IPR043906">
    <property type="entry name" value="Gfo/Idh/MocA_OxRdtase_bact_C"/>
</dbReference>
<dbReference type="PANTHER" id="PTHR43818:SF5">
    <property type="entry name" value="OXIDOREDUCTASE FAMILY PROTEIN"/>
    <property type="match status" value="1"/>
</dbReference>
<evidence type="ECO:0000259" key="1">
    <source>
        <dbReference type="Pfam" id="PF01408"/>
    </source>
</evidence>
<dbReference type="InterPro" id="IPR000683">
    <property type="entry name" value="Gfo/Idh/MocA-like_OxRdtase_N"/>
</dbReference>
<dbReference type="NCBIfam" id="TIGR01409">
    <property type="entry name" value="TAT_signal_seq"/>
    <property type="match status" value="1"/>
</dbReference>
<dbReference type="InterPro" id="IPR050463">
    <property type="entry name" value="Gfo/Idh/MocA_oxidrdct_glycsds"/>
</dbReference>
<dbReference type="InterPro" id="IPR006311">
    <property type="entry name" value="TAT_signal"/>
</dbReference>
<evidence type="ECO:0000313" key="3">
    <source>
        <dbReference type="EMBL" id="WKN39101.1"/>
    </source>
</evidence>
<dbReference type="Pfam" id="PF01408">
    <property type="entry name" value="GFO_IDH_MocA"/>
    <property type="match status" value="1"/>
</dbReference>
<dbReference type="PANTHER" id="PTHR43818">
    <property type="entry name" value="BCDNA.GH03377"/>
    <property type="match status" value="1"/>
</dbReference>
<sequence>MKIHNRRQFMKQSTTALAGAGLASSLPIGSRAAKLFSANEKVTVGVIGCNGMGFSDLTAHLKLPNVACAALCDVDANVLEKRAAQVEEMTGTKPKTYGDYRKLLEQKDIDAVIIGTPDHWHCLTMIDACEAGKDVYVEKPIANSIEECNLMVKAGERYNKIVQVGQWQRSDEHWDQALAYVKSGKLGKIRLVKAWAYMGWMHAIPKKPDLAQPPAGVNYDMWLGPAPDRPFNENRFHFTFRWFWDYAGGLMTDWGVHLIDMVLAGMDAKAPKSVLASGGKFAYPDDAAETPDTLQAVYEFDGFSMLWEHAVGIDLGPYGRDHGVAFIGNDGTLVVDRGKWEVIPEDENGKYKTEAMPIQYRNGPSGLDKHAQNFIESIKTREKPVCSIEVGKLAAMNAQLGNVAYKTGRKVYWDDQKGEFKNDTEANALLKAEYHGKWKLPTV</sequence>
<dbReference type="Pfam" id="PF19051">
    <property type="entry name" value="GFO_IDH_MocA_C2"/>
    <property type="match status" value="1"/>
</dbReference>
<dbReference type="GO" id="GO:0000166">
    <property type="term" value="F:nucleotide binding"/>
    <property type="evidence" value="ECO:0007669"/>
    <property type="project" value="InterPro"/>
</dbReference>
<dbReference type="Gene3D" id="3.40.50.720">
    <property type="entry name" value="NAD(P)-binding Rossmann-like Domain"/>
    <property type="match status" value="1"/>
</dbReference>
<proteinExistence type="predicted"/>
<dbReference type="InterPro" id="IPR019546">
    <property type="entry name" value="TAT_signal_bac_arc"/>
</dbReference>
<dbReference type="SUPFAM" id="SSF55347">
    <property type="entry name" value="Glyceraldehyde-3-phosphate dehydrogenase-like, C-terminal domain"/>
    <property type="match status" value="1"/>
</dbReference>
<name>A0AA49JFY3_9BACT</name>
<dbReference type="PROSITE" id="PS51318">
    <property type="entry name" value="TAT"/>
    <property type="match status" value="1"/>
</dbReference>
<dbReference type="InterPro" id="IPR036291">
    <property type="entry name" value="NAD(P)-bd_dom_sf"/>
</dbReference>
<reference evidence="3" key="1">
    <citation type="journal article" date="2023" name="Comput. Struct. Biotechnol. J.">
        <title>Discovery of a novel marine Bacteroidetes with a rich repertoire of carbohydrate-active enzymes.</title>
        <authorList>
            <person name="Chen B."/>
            <person name="Liu G."/>
            <person name="Chen Q."/>
            <person name="Wang H."/>
            <person name="Liu L."/>
            <person name="Tang K."/>
        </authorList>
    </citation>
    <scope>NUCLEOTIDE SEQUENCE</scope>
    <source>
        <strain evidence="3">TK19036</strain>
    </source>
</reference>
<gene>
    <name evidence="3" type="ORF">K4G66_10365</name>
</gene>
<accession>A0AA49JFY3</accession>
<organism evidence="3">
    <name type="scientific">Roseihalotalea indica</name>
    <dbReference type="NCBI Taxonomy" id="2867963"/>
    <lineage>
        <taxon>Bacteria</taxon>
        <taxon>Pseudomonadati</taxon>
        <taxon>Bacteroidota</taxon>
        <taxon>Cytophagia</taxon>
        <taxon>Cytophagales</taxon>
        <taxon>Catalimonadaceae</taxon>
        <taxon>Roseihalotalea</taxon>
    </lineage>
</organism>
<feature type="domain" description="Gfo/Idh/MocA-like oxidoreductase bacterial type C-terminal" evidence="2">
    <location>
        <begin position="212"/>
        <end position="439"/>
    </location>
</feature>
<reference evidence="3" key="2">
    <citation type="journal article" date="2024" name="Antonie Van Leeuwenhoek">
        <title>Roseihalotalea indica gen. nov., sp. nov., a halophilic Bacteroidetes from mesopelagic Southwest Indian Ocean with higher carbohydrate metabolic potential.</title>
        <authorList>
            <person name="Chen B."/>
            <person name="Zhang M."/>
            <person name="Lin D."/>
            <person name="Ye J."/>
            <person name="Tang K."/>
        </authorList>
    </citation>
    <scope>NUCLEOTIDE SEQUENCE</scope>
    <source>
        <strain evidence="3">TK19036</strain>
    </source>
</reference>